<dbReference type="AlphaFoldDB" id="A0A2P5WIW1"/>
<organism evidence="2 3">
    <name type="scientific">Gossypium barbadense</name>
    <name type="common">Sea Island cotton</name>
    <name type="synonym">Hibiscus barbadensis</name>
    <dbReference type="NCBI Taxonomy" id="3634"/>
    <lineage>
        <taxon>Eukaryota</taxon>
        <taxon>Viridiplantae</taxon>
        <taxon>Streptophyta</taxon>
        <taxon>Embryophyta</taxon>
        <taxon>Tracheophyta</taxon>
        <taxon>Spermatophyta</taxon>
        <taxon>Magnoliopsida</taxon>
        <taxon>eudicotyledons</taxon>
        <taxon>Gunneridae</taxon>
        <taxon>Pentapetalae</taxon>
        <taxon>rosids</taxon>
        <taxon>malvids</taxon>
        <taxon>Malvales</taxon>
        <taxon>Malvaceae</taxon>
        <taxon>Malvoideae</taxon>
        <taxon>Gossypium</taxon>
    </lineage>
</organism>
<dbReference type="EMBL" id="KZ667457">
    <property type="protein sequence ID" value="PPR91018.1"/>
    <property type="molecule type" value="Genomic_DNA"/>
</dbReference>
<sequence length="173" mass="19939">MKNVYSNGCLMTWRGLCKSKDVIVRGCRWQIGSGKQVRFWHDWGWAMESSYASAFLGTNYLDGDQSYPFCMHTRHRANIHVVGDLRVMFWGLAKRNYDRRMQTQSEVPWAILFVTIFMGIFGRLGINRSSKVHSSRDASVRNVNTKSKYASSIAKRLQIQQMMVEMDALLVAS</sequence>
<evidence type="ECO:0000313" key="2">
    <source>
        <dbReference type="EMBL" id="PPR91018.1"/>
    </source>
</evidence>
<protein>
    <recommendedName>
        <fullName evidence="4">Transmembrane protein</fullName>
    </recommendedName>
</protein>
<reference evidence="2 3" key="1">
    <citation type="submission" date="2015-01" db="EMBL/GenBank/DDBJ databases">
        <title>Genome of allotetraploid Gossypium barbadense reveals genomic plasticity and fiber elongation in cotton evolution.</title>
        <authorList>
            <person name="Chen X."/>
            <person name="Liu X."/>
            <person name="Zhao B."/>
            <person name="Zheng H."/>
            <person name="Hu Y."/>
            <person name="Lu G."/>
            <person name="Yang C."/>
            <person name="Chen J."/>
            <person name="Shan C."/>
            <person name="Zhang L."/>
            <person name="Zhou Y."/>
            <person name="Wang L."/>
            <person name="Guo W."/>
            <person name="Bai Y."/>
            <person name="Ruan J."/>
            <person name="Shangguan X."/>
            <person name="Mao Y."/>
            <person name="Jiang J."/>
            <person name="Zhu Y."/>
            <person name="Lei J."/>
            <person name="Kang H."/>
            <person name="Chen S."/>
            <person name="He X."/>
            <person name="Wang R."/>
            <person name="Wang Y."/>
            <person name="Chen J."/>
            <person name="Wang L."/>
            <person name="Yu S."/>
            <person name="Wang B."/>
            <person name="Wei J."/>
            <person name="Song S."/>
            <person name="Lu X."/>
            <person name="Gao Z."/>
            <person name="Gu W."/>
            <person name="Deng X."/>
            <person name="Ma D."/>
            <person name="Wang S."/>
            <person name="Liang W."/>
            <person name="Fang L."/>
            <person name="Cai C."/>
            <person name="Zhu X."/>
            <person name="Zhou B."/>
            <person name="Zhang Y."/>
            <person name="Chen Z."/>
            <person name="Xu S."/>
            <person name="Zhu R."/>
            <person name="Wang S."/>
            <person name="Zhang T."/>
            <person name="Zhao G."/>
        </authorList>
    </citation>
    <scope>NUCLEOTIDE SEQUENCE [LARGE SCALE GENOMIC DNA]</scope>
    <source>
        <strain evidence="3">cv. Xinhai21</strain>
        <tissue evidence="2">Leaf</tissue>
    </source>
</reference>
<name>A0A2P5WIW1_GOSBA</name>
<dbReference type="Proteomes" id="UP000239757">
    <property type="component" value="Unassembled WGS sequence"/>
</dbReference>
<gene>
    <name evidence="2" type="ORF">GOBAR_AA29678</name>
</gene>
<keyword evidence="1" id="KW-1133">Transmembrane helix</keyword>
<evidence type="ECO:0000256" key="1">
    <source>
        <dbReference type="SAM" id="Phobius"/>
    </source>
</evidence>
<proteinExistence type="predicted"/>
<evidence type="ECO:0008006" key="4">
    <source>
        <dbReference type="Google" id="ProtNLM"/>
    </source>
</evidence>
<feature type="transmembrane region" description="Helical" evidence="1">
    <location>
        <begin position="107"/>
        <end position="126"/>
    </location>
</feature>
<keyword evidence="1" id="KW-0812">Transmembrane</keyword>
<evidence type="ECO:0000313" key="3">
    <source>
        <dbReference type="Proteomes" id="UP000239757"/>
    </source>
</evidence>
<dbReference type="OrthoDB" id="1752183at2759"/>
<accession>A0A2P5WIW1</accession>
<keyword evidence="1" id="KW-0472">Membrane</keyword>